<dbReference type="InterPro" id="IPR053154">
    <property type="entry name" value="c-di-AMP_regulator"/>
</dbReference>
<dbReference type="Proteomes" id="UP001597344">
    <property type="component" value="Unassembled WGS sequence"/>
</dbReference>
<dbReference type="Pfam" id="PF07949">
    <property type="entry name" value="YbbR"/>
    <property type="match status" value="1"/>
</dbReference>
<gene>
    <name evidence="1" type="ORF">ACFSJT_16505</name>
</gene>
<comment type="caution">
    <text evidence="1">The sequence shown here is derived from an EMBL/GenBank/DDBJ whole genome shotgun (WGS) entry which is preliminary data.</text>
</comment>
<dbReference type="RefSeq" id="WP_378321440.1">
    <property type="nucleotide sequence ID" value="NZ_JBHUHY010000016.1"/>
</dbReference>
<reference evidence="2" key="1">
    <citation type="journal article" date="2019" name="Int. J. Syst. Evol. Microbiol.">
        <title>The Global Catalogue of Microorganisms (GCM) 10K type strain sequencing project: providing services to taxonomists for standard genome sequencing and annotation.</title>
        <authorList>
            <consortium name="The Broad Institute Genomics Platform"/>
            <consortium name="The Broad Institute Genome Sequencing Center for Infectious Disease"/>
            <person name="Wu L."/>
            <person name="Ma J."/>
        </authorList>
    </citation>
    <scope>NUCLEOTIDE SEQUENCE [LARGE SCALE GENOMIC DNA]</scope>
    <source>
        <strain evidence="2">DT92</strain>
    </source>
</reference>
<organism evidence="1 2">
    <name type="scientific">Aquimarina celericrescens</name>
    <dbReference type="NCBI Taxonomy" id="1964542"/>
    <lineage>
        <taxon>Bacteria</taxon>
        <taxon>Pseudomonadati</taxon>
        <taxon>Bacteroidota</taxon>
        <taxon>Flavobacteriia</taxon>
        <taxon>Flavobacteriales</taxon>
        <taxon>Flavobacteriaceae</taxon>
        <taxon>Aquimarina</taxon>
    </lineage>
</organism>
<dbReference type="InterPro" id="IPR012505">
    <property type="entry name" value="YbbR"/>
</dbReference>
<dbReference type="EMBL" id="JBHUHY010000016">
    <property type="protein sequence ID" value="MFD2188409.1"/>
    <property type="molecule type" value="Genomic_DNA"/>
</dbReference>
<name>A0ABW5AZM5_9FLAO</name>
<evidence type="ECO:0000313" key="1">
    <source>
        <dbReference type="EMBL" id="MFD2188409.1"/>
    </source>
</evidence>
<evidence type="ECO:0000313" key="2">
    <source>
        <dbReference type="Proteomes" id="UP001597344"/>
    </source>
</evidence>
<dbReference type="Gene3D" id="2.170.120.40">
    <property type="entry name" value="YbbR-like domain"/>
    <property type="match status" value="1"/>
</dbReference>
<proteinExistence type="predicted"/>
<accession>A0ABW5AZM5</accession>
<sequence>MSGRTKKNFSFKKSNVKTFLFFLLFTSFLWILIQFSKNYTQEVEVGIRYTNLPQDRIFNEESDQTLRMTLNGNGFRLMSHNWKKPVLEFNVEDAASNKEDQYYFHVDKESAILKNKLDFKGRILALQKDSLRLKLDINLEKKVPVIAKEDIRYAVGYGSDKGLVITPDSIMVSGPSKIIDTLQKVYTELLNLEGINQDFVSQLNIDKTDLPSNIKVAPEMIEANILVSKFTEGNQKIPITLNNVPEGIEIKIFPKESTVVYRVGLDKYNEISERDFMVVADYAKASEESSFLTLELLNKPAFIHDVRLQEKQIQFVVVK</sequence>
<dbReference type="PANTHER" id="PTHR37804">
    <property type="entry name" value="CDAA REGULATORY PROTEIN CDAR"/>
    <property type="match status" value="1"/>
</dbReference>
<protein>
    <submittedName>
        <fullName evidence="1">CdaR family protein</fullName>
    </submittedName>
</protein>
<dbReference type="PANTHER" id="PTHR37804:SF1">
    <property type="entry name" value="CDAA REGULATORY PROTEIN CDAR"/>
    <property type="match status" value="1"/>
</dbReference>
<keyword evidence="2" id="KW-1185">Reference proteome</keyword>